<comment type="caution">
    <text evidence="1">The sequence shown here is derived from an EMBL/GenBank/DDBJ whole genome shotgun (WGS) entry which is preliminary data.</text>
</comment>
<reference evidence="1" key="2">
    <citation type="journal article" date="2022" name="New Phytol.">
        <title>Evolutionary transition to the ectomycorrhizal habit in the genomes of a hyperdiverse lineage of mushroom-forming fungi.</title>
        <authorList>
            <person name="Looney B."/>
            <person name="Miyauchi S."/>
            <person name="Morin E."/>
            <person name="Drula E."/>
            <person name="Courty P.E."/>
            <person name="Kohler A."/>
            <person name="Kuo A."/>
            <person name="LaButti K."/>
            <person name="Pangilinan J."/>
            <person name="Lipzen A."/>
            <person name="Riley R."/>
            <person name="Andreopoulos W."/>
            <person name="He G."/>
            <person name="Johnson J."/>
            <person name="Nolan M."/>
            <person name="Tritt A."/>
            <person name="Barry K.W."/>
            <person name="Grigoriev I.V."/>
            <person name="Nagy L.G."/>
            <person name="Hibbett D."/>
            <person name="Henrissat B."/>
            <person name="Matheny P.B."/>
            <person name="Labbe J."/>
            <person name="Martin F.M."/>
        </authorList>
    </citation>
    <scope>NUCLEOTIDE SEQUENCE</scope>
    <source>
        <strain evidence="1">HHB10654</strain>
    </source>
</reference>
<gene>
    <name evidence="1" type="ORF">BV25DRAFT_191390</name>
</gene>
<organism evidence="1 2">
    <name type="scientific">Artomyces pyxidatus</name>
    <dbReference type="NCBI Taxonomy" id="48021"/>
    <lineage>
        <taxon>Eukaryota</taxon>
        <taxon>Fungi</taxon>
        <taxon>Dikarya</taxon>
        <taxon>Basidiomycota</taxon>
        <taxon>Agaricomycotina</taxon>
        <taxon>Agaricomycetes</taxon>
        <taxon>Russulales</taxon>
        <taxon>Auriscalpiaceae</taxon>
        <taxon>Artomyces</taxon>
    </lineage>
</organism>
<sequence>MVLLDRAYRQYFLHRPSCRRCRQPQNTSAVTTVTAWPLELTFPGYGRSANQRRFRPSSLCRAYKARGLTLNLSPLQNSRVYWLACVVYWGVFLIGYDSGIAGGVISSIYFQTEFDIIPVSGIPDQRHIDSVSSNIVSALQCGAVLGALTSAPVSAQMGRRYTLLAYICISLLGATLLTSAGGSHGLDYIYAGRFIEGIGLGALSAVAPAYVSECAPRDVRGRITGMFQIMLAIGLTIAYFVNYGISLHVHNSSKIWRLSFGFEIVPGGLMILGLLTVRESPRWLASKGRSKEALEILAYLRGVNQDSWSVRSELAEIEATLSEEREARKNLGLKNAFIGKGNFNSINNYTPQTFKLIGYTSVTGSLLASALYGVVKLTATSIFVLYFIDSFGRKVSFFVSAVGMSTSLFILAALLKTSPFVYVDSNPPVASKAMAIMLYLYECFYSMGWGPLATVYVSDIFPNRTRHYGLATASASKWLWNFVISQITPRMMTELGYKMFLLFATLNIGALAIFSLLIPETKGYSLEEMDIIFGSVTADQRRANIENYEKESGHHREESSTGTALDSTSSIV</sequence>
<proteinExistence type="predicted"/>
<protein>
    <submittedName>
        <fullName evidence="1">General substrate transporter</fullName>
    </submittedName>
</protein>
<name>A0ACB8T7U0_9AGAM</name>
<keyword evidence="2" id="KW-1185">Reference proteome</keyword>
<dbReference type="Proteomes" id="UP000814140">
    <property type="component" value="Unassembled WGS sequence"/>
</dbReference>
<evidence type="ECO:0000313" key="2">
    <source>
        <dbReference type="Proteomes" id="UP000814140"/>
    </source>
</evidence>
<dbReference type="EMBL" id="MU277197">
    <property type="protein sequence ID" value="KAI0064835.1"/>
    <property type="molecule type" value="Genomic_DNA"/>
</dbReference>
<accession>A0ACB8T7U0</accession>
<reference evidence="1" key="1">
    <citation type="submission" date="2021-03" db="EMBL/GenBank/DDBJ databases">
        <authorList>
            <consortium name="DOE Joint Genome Institute"/>
            <person name="Ahrendt S."/>
            <person name="Looney B.P."/>
            <person name="Miyauchi S."/>
            <person name="Morin E."/>
            <person name="Drula E."/>
            <person name="Courty P.E."/>
            <person name="Chicoki N."/>
            <person name="Fauchery L."/>
            <person name="Kohler A."/>
            <person name="Kuo A."/>
            <person name="Labutti K."/>
            <person name="Pangilinan J."/>
            <person name="Lipzen A."/>
            <person name="Riley R."/>
            <person name="Andreopoulos W."/>
            <person name="He G."/>
            <person name="Johnson J."/>
            <person name="Barry K.W."/>
            <person name="Grigoriev I.V."/>
            <person name="Nagy L."/>
            <person name="Hibbett D."/>
            <person name="Henrissat B."/>
            <person name="Matheny P.B."/>
            <person name="Labbe J."/>
            <person name="Martin F."/>
        </authorList>
    </citation>
    <scope>NUCLEOTIDE SEQUENCE</scope>
    <source>
        <strain evidence="1">HHB10654</strain>
    </source>
</reference>
<evidence type="ECO:0000313" key="1">
    <source>
        <dbReference type="EMBL" id="KAI0064835.1"/>
    </source>
</evidence>